<comment type="similarity">
    <text evidence="4 15">In the N-terminal section; belongs to the cytidine and deoxycytidylate deaminase family.</text>
</comment>
<dbReference type="PANTHER" id="PTHR38011">
    <property type="entry name" value="DIHYDROFOLATE REDUCTASE FAMILY PROTEIN (AFU_ORTHOLOGUE AFUA_8G06820)"/>
    <property type="match status" value="1"/>
</dbReference>
<dbReference type="STRING" id="33935.ADM90_05575"/>
<evidence type="ECO:0000256" key="17">
    <source>
        <dbReference type="PIRSR" id="PIRSR006769-2"/>
    </source>
</evidence>
<dbReference type="FunFam" id="3.40.140.10:FF:000025">
    <property type="entry name" value="Riboflavin biosynthesis protein RibD"/>
    <property type="match status" value="1"/>
</dbReference>
<dbReference type="PROSITE" id="PS51747">
    <property type="entry name" value="CYT_DCMP_DEAMINASES_2"/>
    <property type="match status" value="1"/>
</dbReference>
<keyword evidence="6 15" id="KW-0686">Riboflavin biosynthesis</keyword>
<dbReference type="NCBIfam" id="TIGR00227">
    <property type="entry name" value="ribD_Cterm"/>
    <property type="match status" value="1"/>
</dbReference>
<feature type="domain" description="CMP/dCMP-type deaminase" evidence="19">
    <location>
        <begin position="1"/>
        <end position="123"/>
    </location>
</feature>
<evidence type="ECO:0000256" key="8">
    <source>
        <dbReference type="ARBA" id="ARBA00022801"/>
    </source>
</evidence>
<feature type="binding site" evidence="17">
    <location>
        <position position="207"/>
    </location>
    <ligand>
        <name>substrate</name>
    </ligand>
</feature>
<protein>
    <recommendedName>
        <fullName evidence="15">Riboflavin biosynthesis protein RibD</fullName>
    </recommendedName>
    <domain>
        <recommendedName>
            <fullName evidence="15">Diaminohydroxyphosphoribosylaminopyrimidine deaminase</fullName>
            <shortName evidence="15">DRAP deaminase</shortName>
            <ecNumber evidence="15">3.5.4.26</ecNumber>
        </recommendedName>
        <alternativeName>
            <fullName evidence="15">Riboflavin-specific deaminase</fullName>
        </alternativeName>
    </domain>
    <domain>
        <recommendedName>
            <fullName evidence="15">5-amino-6-(5-phosphoribosylamino)uracil reductase</fullName>
            <ecNumber evidence="15">1.1.1.193</ecNumber>
        </recommendedName>
        <alternativeName>
            <fullName evidence="15">HTP reductase</fullName>
        </alternativeName>
    </domain>
</protein>
<dbReference type="PIRSF" id="PIRSF006769">
    <property type="entry name" value="RibD"/>
    <property type="match status" value="1"/>
</dbReference>
<feature type="binding site" evidence="17">
    <location>
        <position position="154"/>
    </location>
    <ligand>
        <name>NADP(+)</name>
        <dbReference type="ChEBI" id="CHEBI:58349"/>
    </ligand>
</feature>
<dbReference type="InterPro" id="IPR016192">
    <property type="entry name" value="APOBEC/CMP_deaminase_Zn-bd"/>
</dbReference>
<keyword evidence="11 15" id="KW-0560">Oxidoreductase</keyword>
<keyword evidence="7 15" id="KW-0479">Metal-binding</keyword>
<dbReference type="InterPro" id="IPR050765">
    <property type="entry name" value="Riboflavin_Biosynth_HTPR"/>
</dbReference>
<dbReference type="Pfam" id="PF01872">
    <property type="entry name" value="RibD_C"/>
    <property type="match status" value="1"/>
</dbReference>
<evidence type="ECO:0000259" key="19">
    <source>
        <dbReference type="PROSITE" id="PS51747"/>
    </source>
</evidence>
<dbReference type="EMBL" id="LGCI01000005">
    <property type="protein sequence ID" value="KOY82794.1"/>
    <property type="molecule type" value="Genomic_DNA"/>
</dbReference>
<dbReference type="PANTHER" id="PTHR38011:SF7">
    <property type="entry name" value="2,5-DIAMINO-6-RIBOSYLAMINO-4(3H)-PYRIMIDINONE 5'-PHOSPHATE REDUCTASE"/>
    <property type="match status" value="1"/>
</dbReference>
<feature type="binding site" evidence="18">
    <location>
        <position position="84"/>
    </location>
    <ligand>
        <name>Zn(2+)</name>
        <dbReference type="ChEBI" id="CHEBI:29105"/>
        <note>catalytic</note>
    </ligand>
</feature>
<evidence type="ECO:0000256" key="12">
    <source>
        <dbReference type="ARBA" id="ARBA00023268"/>
    </source>
</evidence>
<name>A0A0N0CWD3_9BACI</name>
<comment type="cofactor">
    <cofactor evidence="15 18">
        <name>Zn(2+)</name>
        <dbReference type="ChEBI" id="CHEBI:29105"/>
    </cofactor>
    <text evidence="15 18">Binds 1 zinc ion.</text>
</comment>
<dbReference type="InterPro" id="IPR004794">
    <property type="entry name" value="Eubact_RibD"/>
</dbReference>
<dbReference type="GO" id="GO:0050661">
    <property type="term" value="F:NADP binding"/>
    <property type="evidence" value="ECO:0007669"/>
    <property type="project" value="InterPro"/>
</dbReference>
<feature type="binding site" evidence="17">
    <location>
        <position position="281"/>
    </location>
    <ligand>
        <name>substrate</name>
    </ligand>
</feature>
<comment type="similarity">
    <text evidence="5 15">In the C-terminal section; belongs to the HTP reductase family.</text>
</comment>
<keyword evidence="9 15" id="KW-0862">Zinc</keyword>
<dbReference type="Pfam" id="PF00383">
    <property type="entry name" value="dCMP_cyt_deam_1"/>
    <property type="match status" value="1"/>
</dbReference>
<comment type="catalytic activity">
    <reaction evidence="14 15">
        <text>2,5-diamino-6-hydroxy-4-(5-phosphoribosylamino)-pyrimidine + H2O + H(+) = 5-amino-6-(5-phospho-D-ribosylamino)uracil + NH4(+)</text>
        <dbReference type="Rhea" id="RHEA:21868"/>
        <dbReference type="ChEBI" id="CHEBI:15377"/>
        <dbReference type="ChEBI" id="CHEBI:15378"/>
        <dbReference type="ChEBI" id="CHEBI:28938"/>
        <dbReference type="ChEBI" id="CHEBI:58453"/>
        <dbReference type="ChEBI" id="CHEBI:58614"/>
        <dbReference type="EC" id="3.5.4.26"/>
    </reaction>
</comment>
<dbReference type="InterPro" id="IPR016193">
    <property type="entry name" value="Cytidine_deaminase-like"/>
</dbReference>
<feature type="binding site" evidence="17">
    <location>
        <begin position="283"/>
        <end position="289"/>
    </location>
    <ligand>
        <name>NADP(+)</name>
        <dbReference type="ChEBI" id="CHEBI:58349"/>
    </ligand>
</feature>
<proteinExistence type="inferred from homology"/>
<dbReference type="EMBL" id="LGCI01000005">
    <property type="protein sequence ID" value="KOY82796.1"/>
    <property type="molecule type" value="Genomic_DNA"/>
</dbReference>
<dbReference type="UniPathway" id="UPA00275">
    <property type="reaction ID" value="UER00401"/>
</dbReference>
<evidence type="ECO:0000256" key="4">
    <source>
        <dbReference type="ARBA" id="ARBA00005259"/>
    </source>
</evidence>
<evidence type="ECO:0000256" key="5">
    <source>
        <dbReference type="ARBA" id="ARBA00007417"/>
    </source>
</evidence>
<comment type="pathway">
    <text evidence="2 15">Cofactor biosynthesis; riboflavin biosynthesis; 5-amino-6-(D-ribitylamino)uracil from GTP: step 2/4.</text>
</comment>
<comment type="catalytic activity">
    <reaction evidence="13 15">
        <text>5-amino-6-(5-phospho-D-ribitylamino)uracil + NADP(+) = 5-amino-6-(5-phospho-D-ribosylamino)uracil + NADPH + H(+)</text>
        <dbReference type="Rhea" id="RHEA:17845"/>
        <dbReference type="ChEBI" id="CHEBI:15378"/>
        <dbReference type="ChEBI" id="CHEBI:57783"/>
        <dbReference type="ChEBI" id="CHEBI:58349"/>
        <dbReference type="ChEBI" id="CHEBI:58421"/>
        <dbReference type="ChEBI" id="CHEBI:58453"/>
        <dbReference type="EC" id="1.1.1.193"/>
    </reaction>
</comment>
<comment type="function">
    <text evidence="1 15">Converts 2,5-diamino-6-(ribosylamino)-4(3h)-pyrimidinone 5'-phosphate into 5-amino-6-(ribosylamino)-2,4(1h,3h)-pyrimidinedione 5'-phosphate.</text>
</comment>
<evidence type="ECO:0000256" key="15">
    <source>
        <dbReference type="PIRNR" id="PIRNR006769"/>
    </source>
</evidence>
<evidence type="ECO:0000256" key="6">
    <source>
        <dbReference type="ARBA" id="ARBA00022619"/>
    </source>
</evidence>
<dbReference type="RefSeq" id="WP_053994035.1">
    <property type="nucleotide sequence ID" value="NZ_CP065643.1"/>
</dbReference>
<evidence type="ECO:0000256" key="13">
    <source>
        <dbReference type="ARBA" id="ARBA00049861"/>
    </source>
</evidence>
<dbReference type="GO" id="GO:0008703">
    <property type="term" value="F:5-amino-6-(5-phosphoribosylamino)uracil reductase activity"/>
    <property type="evidence" value="ECO:0007669"/>
    <property type="project" value="UniProtKB-EC"/>
</dbReference>
<evidence type="ECO:0000313" key="22">
    <source>
        <dbReference type="Proteomes" id="UP000037977"/>
    </source>
</evidence>
<evidence type="ECO:0000313" key="20">
    <source>
        <dbReference type="EMBL" id="KOY82794.1"/>
    </source>
</evidence>
<evidence type="ECO:0000256" key="18">
    <source>
        <dbReference type="PIRSR" id="PIRSR006769-3"/>
    </source>
</evidence>
<evidence type="ECO:0000256" key="9">
    <source>
        <dbReference type="ARBA" id="ARBA00022833"/>
    </source>
</evidence>
<dbReference type="SUPFAM" id="SSF53927">
    <property type="entry name" value="Cytidine deaminase-like"/>
    <property type="match status" value="1"/>
</dbReference>
<feature type="binding site" evidence="18">
    <location>
        <position position="75"/>
    </location>
    <ligand>
        <name>Zn(2+)</name>
        <dbReference type="ChEBI" id="CHEBI:29105"/>
        <note>catalytic</note>
    </ligand>
</feature>
<evidence type="ECO:0000256" key="16">
    <source>
        <dbReference type="PIRSR" id="PIRSR006769-1"/>
    </source>
</evidence>
<dbReference type="SUPFAM" id="SSF53597">
    <property type="entry name" value="Dihydrofolate reductase-like"/>
    <property type="match status" value="1"/>
</dbReference>
<evidence type="ECO:0000256" key="1">
    <source>
        <dbReference type="ARBA" id="ARBA00002151"/>
    </source>
</evidence>
<feature type="binding site" evidence="17">
    <location>
        <position position="184"/>
    </location>
    <ligand>
        <name>substrate</name>
    </ligand>
</feature>
<comment type="pathway">
    <text evidence="3 15">Cofactor biosynthesis; riboflavin biosynthesis; 5-amino-6-(D-ribitylamino)uracil from GTP: step 3/4.</text>
</comment>
<dbReference type="OrthoDB" id="9800865at2"/>
<dbReference type="GO" id="GO:0009231">
    <property type="term" value="P:riboflavin biosynthetic process"/>
    <property type="evidence" value="ECO:0007669"/>
    <property type="project" value="UniProtKB-UniPathway"/>
</dbReference>
<dbReference type="Gene3D" id="3.40.430.10">
    <property type="entry name" value="Dihydrofolate Reductase, subunit A"/>
    <property type="match status" value="1"/>
</dbReference>
<keyword evidence="22" id="KW-1185">Reference proteome</keyword>
<comment type="caution">
    <text evidence="20">The sequence shown here is derived from an EMBL/GenBank/DDBJ whole genome shotgun (WGS) entry which is preliminary data.</text>
</comment>
<keyword evidence="10 15" id="KW-0521">NADP</keyword>
<reference evidence="20 22" key="1">
    <citation type="submission" date="2015-07" db="EMBL/GenBank/DDBJ databases">
        <title>Genome sequencing project for genomic taxonomy and phylogenomics of Bacillus-like bacteria.</title>
        <authorList>
            <person name="Liu B."/>
            <person name="Wang J."/>
            <person name="Zhu Y."/>
            <person name="Liu G."/>
            <person name="Chen Q."/>
            <person name="Chen Z."/>
            <person name="Che J."/>
            <person name="Ge C."/>
            <person name="Shi H."/>
            <person name="Pan Z."/>
            <person name="Liu X."/>
        </authorList>
    </citation>
    <scope>NUCLEOTIDE SEQUENCE [LARGE SCALE GENOMIC DNA]</scope>
    <source>
        <strain evidence="20 22">DSM 54</strain>
    </source>
</reference>
<dbReference type="PROSITE" id="PS00903">
    <property type="entry name" value="CYT_DCMP_DEAMINASES_1"/>
    <property type="match status" value="1"/>
</dbReference>
<feature type="binding site" evidence="17">
    <location>
        <position position="200"/>
    </location>
    <ligand>
        <name>NADP(+)</name>
        <dbReference type="ChEBI" id="CHEBI:58349"/>
    </ligand>
</feature>
<evidence type="ECO:0000256" key="3">
    <source>
        <dbReference type="ARBA" id="ARBA00004910"/>
    </source>
</evidence>
<dbReference type="Gene3D" id="3.40.140.10">
    <property type="entry name" value="Cytidine Deaminase, domain 2"/>
    <property type="match status" value="1"/>
</dbReference>
<dbReference type="PATRIC" id="fig|33935.3.peg.534"/>
<dbReference type="InterPro" id="IPR002125">
    <property type="entry name" value="CMP_dCMP_dom"/>
</dbReference>
<evidence type="ECO:0000256" key="7">
    <source>
        <dbReference type="ARBA" id="ARBA00022723"/>
    </source>
</evidence>
<gene>
    <name evidence="20" type="ORF">ADM90_05575</name>
    <name evidence="21" type="ORF">ADM90_05585</name>
</gene>
<dbReference type="InterPro" id="IPR024072">
    <property type="entry name" value="DHFR-like_dom_sf"/>
</dbReference>
<feature type="binding site" evidence="18">
    <location>
        <position position="50"/>
    </location>
    <ligand>
        <name>Zn(2+)</name>
        <dbReference type="ChEBI" id="CHEBI:29105"/>
        <note>catalytic</note>
    </ligand>
</feature>
<sequence>MNDEQMMQFALNLAKAGSNQTSPNPLVGCVITKNQEIIGFGAHLKAGEAHAEINALKIAGEKARGATVYVTLEPCSHIGQTGPCVEALIQAQVGHVFIATLDPNPLVAGQGVRRLKEAGITVSVGLCEHEARALNEAFFYYISQRLPYVTLKQAISLDGKITAEKEKQTAITGRQVQEDVHNARAMHDAILVGSNTVCIDDPSLTNRLGSSKKQPIRVVIDRAGNVPSSAKLLNDNVAPTWLFTAKPRDFASARTFVLEDCSLHNILRILADEGIMTVYVEAGCQMADAFLQQRLVQKMILYIAPKLLGAEALSMATKAIQGAFTFTGVEKIGEDIKLTLTMK</sequence>
<dbReference type="CDD" id="cd01284">
    <property type="entry name" value="Riboflavin_deaminase-reductase"/>
    <property type="match status" value="1"/>
</dbReference>
<dbReference type="EC" id="3.5.4.26" evidence="15"/>
<dbReference type="GO" id="GO:0008835">
    <property type="term" value="F:diaminohydroxyphosphoribosylaminopyrimidine deaminase activity"/>
    <property type="evidence" value="ECO:0007669"/>
    <property type="project" value="UniProtKB-EC"/>
</dbReference>
<feature type="binding site" evidence="17">
    <location>
        <position position="196"/>
    </location>
    <ligand>
        <name>NADP(+)</name>
        <dbReference type="ChEBI" id="CHEBI:58349"/>
    </ligand>
</feature>
<dbReference type="GO" id="GO:0008270">
    <property type="term" value="F:zinc ion binding"/>
    <property type="evidence" value="ECO:0007669"/>
    <property type="project" value="InterPro"/>
</dbReference>
<evidence type="ECO:0000256" key="2">
    <source>
        <dbReference type="ARBA" id="ARBA00004882"/>
    </source>
</evidence>
<keyword evidence="8 15" id="KW-0378">Hydrolase</keyword>
<accession>A0A0N0CWD3</accession>
<feature type="binding site" evidence="17">
    <location>
        <position position="204"/>
    </location>
    <ligand>
        <name>substrate</name>
    </ligand>
</feature>
<keyword evidence="12" id="KW-0511">Multifunctional enzyme</keyword>
<feature type="active site" description="Proton donor" evidence="16">
    <location>
        <position position="52"/>
    </location>
</feature>
<dbReference type="AlphaFoldDB" id="A0A0N0CWD3"/>
<dbReference type="InterPro" id="IPR011549">
    <property type="entry name" value="RibD_C"/>
</dbReference>
<organism evidence="20 22">
    <name type="scientific">Lysinibacillus macroides</name>
    <dbReference type="NCBI Taxonomy" id="33935"/>
    <lineage>
        <taxon>Bacteria</taxon>
        <taxon>Bacillati</taxon>
        <taxon>Bacillota</taxon>
        <taxon>Bacilli</taxon>
        <taxon>Bacillales</taxon>
        <taxon>Bacillaceae</taxon>
        <taxon>Lysinibacillus</taxon>
    </lineage>
</organism>
<evidence type="ECO:0000256" key="14">
    <source>
        <dbReference type="ARBA" id="ARBA00049886"/>
    </source>
</evidence>
<dbReference type="InterPro" id="IPR002734">
    <property type="entry name" value="RibDG_C"/>
</dbReference>
<dbReference type="EC" id="1.1.1.193" evidence="15"/>
<evidence type="ECO:0000256" key="10">
    <source>
        <dbReference type="ARBA" id="ARBA00022857"/>
    </source>
</evidence>
<evidence type="ECO:0000313" key="21">
    <source>
        <dbReference type="EMBL" id="KOY82796.1"/>
    </source>
</evidence>
<dbReference type="Proteomes" id="UP000037977">
    <property type="component" value="Unassembled WGS sequence"/>
</dbReference>
<evidence type="ECO:0000256" key="11">
    <source>
        <dbReference type="ARBA" id="ARBA00023002"/>
    </source>
</evidence>
<dbReference type="NCBIfam" id="TIGR00326">
    <property type="entry name" value="eubact_ribD"/>
    <property type="match status" value="1"/>
</dbReference>